<reference evidence="1 3" key="1">
    <citation type="submission" date="2015-05" db="EMBL/GenBank/DDBJ databases">
        <title>Genome assembly of Archangium gephyra DSM 2261.</title>
        <authorList>
            <person name="Sharma G."/>
            <person name="Subramanian S."/>
        </authorList>
    </citation>
    <scope>NUCLEOTIDE SEQUENCE [LARGE SCALE GENOMIC DNA]</scope>
    <source>
        <strain evidence="1 3">DSM 2261</strain>
    </source>
</reference>
<sequence length="122" mass="12924">MSVHTLKKPSFHSPSVMRRGGSLLTAALCLLLAGSGCGPATYDELEPGDHLSLLFPPEGCEVARTCEGLAQLNCRVEVDGPSFYVERLTGRVVSSCGTACEAVEPKPDEGRCACPPKAWTCQ</sequence>
<dbReference type="AlphaFoldDB" id="A0AAC8TB61"/>
<keyword evidence="4" id="KW-1185">Reference proteome</keyword>
<evidence type="ECO:0000313" key="2">
    <source>
        <dbReference type="EMBL" id="REG27857.1"/>
    </source>
</evidence>
<dbReference type="EMBL" id="QUMU01000009">
    <property type="protein sequence ID" value="REG27857.1"/>
    <property type="molecule type" value="Genomic_DNA"/>
</dbReference>
<evidence type="ECO:0000313" key="1">
    <source>
        <dbReference type="EMBL" id="AKI99611.1"/>
    </source>
</evidence>
<proteinExistence type="predicted"/>
<gene>
    <name evidence="1" type="ORF">AA314_01238</name>
    <name evidence="2" type="ORF">ATI61_109198</name>
</gene>
<dbReference type="RefSeq" id="WP_147333052.1">
    <property type="nucleotide sequence ID" value="NZ_CP011509.1"/>
</dbReference>
<name>A0AAC8TB61_9BACT</name>
<dbReference type="Proteomes" id="UP000035579">
    <property type="component" value="Chromosome"/>
</dbReference>
<evidence type="ECO:0000313" key="3">
    <source>
        <dbReference type="Proteomes" id="UP000035579"/>
    </source>
</evidence>
<dbReference type="Proteomes" id="UP000256345">
    <property type="component" value="Unassembled WGS sequence"/>
</dbReference>
<accession>A0AAC8TB61</accession>
<organism evidence="1 3">
    <name type="scientific">Archangium gephyra</name>
    <dbReference type="NCBI Taxonomy" id="48"/>
    <lineage>
        <taxon>Bacteria</taxon>
        <taxon>Pseudomonadati</taxon>
        <taxon>Myxococcota</taxon>
        <taxon>Myxococcia</taxon>
        <taxon>Myxococcales</taxon>
        <taxon>Cystobacterineae</taxon>
        <taxon>Archangiaceae</taxon>
        <taxon>Archangium</taxon>
    </lineage>
</organism>
<evidence type="ECO:0000313" key="4">
    <source>
        <dbReference type="Proteomes" id="UP000256345"/>
    </source>
</evidence>
<protein>
    <submittedName>
        <fullName evidence="1">Uncharacterized protein</fullName>
    </submittedName>
</protein>
<dbReference type="EMBL" id="CP011509">
    <property type="protein sequence ID" value="AKI99611.1"/>
    <property type="molecule type" value="Genomic_DNA"/>
</dbReference>
<dbReference type="KEGG" id="age:AA314_01238"/>
<reference evidence="2 4" key="2">
    <citation type="submission" date="2018-08" db="EMBL/GenBank/DDBJ databases">
        <title>Genomic Encyclopedia of Archaeal and Bacterial Type Strains, Phase II (KMG-II): from individual species to whole genera.</title>
        <authorList>
            <person name="Goeker M."/>
        </authorList>
    </citation>
    <scope>NUCLEOTIDE SEQUENCE [LARGE SCALE GENOMIC DNA]</scope>
    <source>
        <strain evidence="2 4">DSM 2261</strain>
    </source>
</reference>